<keyword evidence="3" id="KW-1185">Reference proteome</keyword>
<evidence type="ECO:0000313" key="3">
    <source>
        <dbReference type="Proteomes" id="UP000031938"/>
    </source>
</evidence>
<dbReference type="InterPro" id="IPR002645">
    <property type="entry name" value="STAS_dom"/>
</dbReference>
<dbReference type="InterPro" id="IPR036513">
    <property type="entry name" value="STAS_dom_sf"/>
</dbReference>
<dbReference type="PANTHER" id="PTHR33745">
    <property type="entry name" value="RSBT ANTAGONIST PROTEIN RSBS-RELATED"/>
    <property type="match status" value="1"/>
</dbReference>
<dbReference type="STRING" id="889306.KP78_21450"/>
<feature type="domain" description="STAS" evidence="1">
    <location>
        <begin position="158"/>
        <end position="269"/>
    </location>
</feature>
<reference evidence="2 3" key="1">
    <citation type="submission" date="2015-01" db="EMBL/GenBank/DDBJ databases">
        <title>Genome sequencing of Jeotgalibacillus soli.</title>
        <authorList>
            <person name="Goh K.M."/>
            <person name="Chan K.-G."/>
            <person name="Yaakop A.S."/>
            <person name="Ee R."/>
            <person name="Gan H.M."/>
            <person name="Chan C.S."/>
        </authorList>
    </citation>
    <scope>NUCLEOTIDE SEQUENCE [LARGE SCALE GENOMIC DNA]</scope>
    <source>
        <strain evidence="2 3">P9</strain>
    </source>
</reference>
<dbReference type="Proteomes" id="UP000031938">
    <property type="component" value="Unassembled WGS sequence"/>
</dbReference>
<dbReference type="RefSeq" id="WP_041088547.1">
    <property type="nucleotide sequence ID" value="NZ_JXRP01000017.1"/>
</dbReference>
<proteinExistence type="predicted"/>
<dbReference type="EMBL" id="JXRP01000017">
    <property type="protein sequence ID" value="KIL45796.1"/>
    <property type="molecule type" value="Genomic_DNA"/>
</dbReference>
<gene>
    <name evidence="2" type="ORF">KP78_21450</name>
</gene>
<dbReference type="PATRIC" id="fig|889306.3.peg.2160"/>
<dbReference type="Pfam" id="PF01740">
    <property type="entry name" value="STAS"/>
    <property type="match status" value="1"/>
</dbReference>
<dbReference type="AlphaFoldDB" id="A0A0C2VMW9"/>
<dbReference type="InterPro" id="IPR051932">
    <property type="entry name" value="Bact_StressResp_Reg"/>
</dbReference>
<name>A0A0C2VMW9_9BACL</name>
<dbReference type="SUPFAM" id="SSF52091">
    <property type="entry name" value="SpoIIaa-like"/>
    <property type="match status" value="1"/>
</dbReference>
<comment type="caution">
    <text evidence="2">The sequence shown here is derived from an EMBL/GenBank/DDBJ whole genome shotgun (WGS) entry which is preliminary data.</text>
</comment>
<organism evidence="2 3">
    <name type="scientific">Jeotgalibacillus soli</name>
    <dbReference type="NCBI Taxonomy" id="889306"/>
    <lineage>
        <taxon>Bacteria</taxon>
        <taxon>Bacillati</taxon>
        <taxon>Bacillota</taxon>
        <taxon>Bacilli</taxon>
        <taxon>Bacillales</taxon>
        <taxon>Caryophanaceae</taxon>
        <taxon>Jeotgalibacillus</taxon>
    </lineage>
</organism>
<accession>A0A0C2VMW9</accession>
<dbReference type="OrthoDB" id="9800154at2"/>
<dbReference type="PROSITE" id="PS50801">
    <property type="entry name" value="STAS"/>
    <property type="match status" value="1"/>
</dbReference>
<dbReference type="CDD" id="cd07041">
    <property type="entry name" value="STAS_RsbR_RsbS_like"/>
    <property type="match status" value="1"/>
</dbReference>
<dbReference type="Gene3D" id="3.30.750.24">
    <property type="entry name" value="STAS domain"/>
    <property type="match status" value="1"/>
</dbReference>
<evidence type="ECO:0000259" key="1">
    <source>
        <dbReference type="PROSITE" id="PS50801"/>
    </source>
</evidence>
<evidence type="ECO:0000313" key="2">
    <source>
        <dbReference type="EMBL" id="KIL45796.1"/>
    </source>
</evidence>
<protein>
    <recommendedName>
        <fullName evidence="1">STAS domain-containing protein</fullName>
    </recommendedName>
</protein>
<sequence length="275" mass="31423">MGQLNEIVSRYLQDNQTDITNELLPQTLNELNIKFSEKDLIHHYEMLRSLLDRVSESLLTSKEATVENETGYDISNYFFDKGVLLKHTINVLCVFRLSLLKHLRQSDLFEDSQIHEGFLILEEIMFAFDVAIRTTTQNFNDKAQKNKEVMEYEYDEISAPVVVIDKSRAVLPLIGNFTPRRLQNLIENTLDQVSSKSVNTIIVDFSGIATFDTFVAKHLFDLIDSLKLIGTKTIITGVHPSMALTAVHLGVDLSKIESYGQLRQFLSKNSKPMYK</sequence>
<dbReference type="PANTHER" id="PTHR33745:SF8">
    <property type="entry name" value="BLUE-LIGHT PHOTORECEPTOR"/>
    <property type="match status" value="1"/>
</dbReference>